<evidence type="ECO:0000256" key="4">
    <source>
        <dbReference type="ARBA" id="ARBA00022801"/>
    </source>
</evidence>
<keyword evidence="3 8" id="KW-0732">Signal</keyword>
<feature type="signal peptide" evidence="8">
    <location>
        <begin position="1"/>
        <end position="20"/>
    </location>
</feature>
<keyword evidence="2 6" id="KW-0645">Protease</keyword>
<gene>
    <name evidence="11" type="ORF">N0V93_005416</name>
</gene>
<evidence type="ECO:0000259" key="10">
    <source>
        <dbReference type="Pfam" id="PF05922"/>
    </source>
</evidence>
<comment type="similarity">
    <text evidence="1 6 7">Belongs to the peptidase S8 family.</text>
</comment>
<dbReference type="AlphaFoldDB" id="A0A9W8YSU5"/>
<dbReference type="InterPro" id="IPR034193">
    <property type="entry name" value="PCSK9_ProteinaseK-like"/>
</dbReference>
<dbReference type="Pfam" id="PF00082">
    <property type="entry name" value="Peptidase_S8"/>
    <property type="match status" value="1"/>
</dbReference>
<evidence type="ECO:0008006" key="13">
    <source>
        <dbReference type="Google" id="ProtNLM"/>
    </source>
</evidence>
<dbReference type="SUPFAM" id="SSF52743">
    <property type="entry name" value="Subtilisin-like"/>
    <property type="match status" value="1"/>
</dbReference>
<dbReference type="PROSITE" id="PS00138">
    <property type="entry name" value="SUBTILASE_SER"/>
    <property type="match status" value="1"/>
</dbReference>
<comment type="caution">
    <text evidence="11">The sequence shown here is derived from an EMBL/GenBank/DDBJ whole genome shotgun (WGS) entry which is preliminary data.</text>
</comment>
<dbReference type="CDD" id="cd04077">
    <property type="entry name" value="Peptidases_S8_PCSK9_ProteinaseK_like"/>
    <property type="match status" value="1"/>
</dbReference>
<evidence type="ECO:0000313" key="12">
    <source>
        <dbReference type="Proteomes" id="UP001140453"/>
    </source>
</evidence>
<evidence type="ECO:0000256" key="7">
    <source>
        <dbReference type="RuleBase" id="RU003355"/>
    </source>
</evidence>
<dbReference type="PRINTS" id="PR00723">
    <property type="entry name" value="SUBTILISIN"/>
</dbReference>
<name>A0A9W8YSU5_9PEZI</name>
<dbReference type="InterPro" id="IPR023828">
    <property type="entry name" value="Peptidase_S8_Ser-AS"/>
</dbReference>
<dbReference type="GO" id="GO:0004252">
    <property type="term" value="F:serine-type endopeptidase activity"/>
    <property type="evidence" value="ECO:0007669"/>
    <property type="project" value="UniProtKB-UniRule"/>
</dbReference>
<feature type="active site" description="Charge relay system" evidence="6">
    <location>
        <position position="158"/>
    </location>
</feature>
<keyword evidence="12" id="KW-1185">Reference proteome</keyword>
<evidence type="ECO:0000313" key="11">
    <source>
        <dbReference type="EMBL" id="KAJ4391796.1"/>
    </source>
</evidence>
<accession>A0A9W8YSU5</accession>
<dbReference type="FunFam" id="3.40.50.200:FF:000014">
    <property type="entry name" value="Proteinase K"/>
    <property type="match status" value="1"/>
</dbReference>
<dbReference type="InterPro" id="IPR050131">
    <property type="entry name" value="Peptidase_S8_subtilisin-like"/>
</dbReference>
<dbReference type="PROSITE" id="PS51892">
    <property type="entry name" value="SUBTILASE"/>
    <property type="match status" value="1"/>
</dbReference>
<evidence type="ECO:0000256" key="2">
    <source>
        <dbReference type="ARBA" id="ARBA00022670"/>
    </source>
</evidence>
<dbReference type="Proteomes" id="UP001140453">
    <property type="component" value="Unassembled WGS sequence"/>
</dbReference>
<evidence type="ECO:0000256" key="5">
    <source>
        <dbReference type="ARBA" id="ARBA00022825"/>
    </source>
</evidence>
<evidence type="ECO:0000259" key="9">
    <source>
        <dbReference type="Pfam" id="PF00082"/>
    </source>
</evidence>
<evidence type="ECO:0000256" key="6">
    <source>
        <dbReference type="PROSITE-ProRule" id="PRU01240"/>
    </source>
</evidence>
<dbReference type="GO" id="GO:0005576">
    <property type="term" value="C:extracellular region"/>
    <property type="evidence" value="ECO:0007669"/>
    <property type="project" value="UniProtKB-ARBA"/>
</dbReference>
<protein>
    <recommendedName>
        <fullName evidence="13">Alkaline proteinase</fullName>
    </recommendedName>
</protein>
<evidence type="ECO:0000256" key="3">
    <source>
        <dbReference type="ARBA" id="ARBA00022729"/>
    </source>
</evidence>
<sequence>MYSFKNLALLVGALLPFASAAPTQVNSRAAQAIPNKFIVTLKEDIASTEKESHLAWVSEVHARSLGRRDLAGVEKTYNISSFQGYAGTFDEATIEEIKASPEVAAVEQDQVWSLYALTTQASSPSWGLGAVSHRAGAGSSSYVYDSSAGTGTYAYVVDTGINAAHTDFGGRASLGYSAVSGTTADTVGHGTHVAGTIAGRTYGVAKSATVIAVKVFAGDSGTTADVLDGFDWAVNDIVSKGRQTVSAISMSLGGGVSSAFNSAVNSAYSSGVISVVAAGNEAQNVANVSPASAANAVTVGATTSSNTWASYSNFGAGVDILAPGTSITSTWIGSTSAVNTISGTSMATPHITGLVLYLKALEGLTTPAATIARLKALGTSSRISSVPSGTVNLLAYNGNGA</sequence>
<dbReference type="Gene3D" id="3.40.50.200">
    <property type="entry name" value="Peptidase S8/S53 domain"/>
    <property type="match status" value="1"/>
</dbReference>
<feature type="domain" description="Peptidase S8/S53" evidence="9">
    <location>
        <begin position="151"/>
        <end position="369"/>
    </location>
</feature>
<feature type="chain" id="PRO_5040846293" description="Alkaline proteinase" evidence="8">
    <location>
        <begin position="21"/>
        <end position="401"/>
    </location>
</feature>
<dbReference type="Pfam" id="PF05922">
    <property type="entry name" value="Inhibitor_I9"/>
    <property type="match status" value="1"/>
</dbReference>
<dbReference type="PROSITE" id="PS00136">
    <property type="entry name" value="SUBTILASE_ASP"/>
    <property type="match status" value="1"/>
</dbReference>
<dbReference type="InterPro" id="IPR015500">
    <property type="entry name" value="Peptidase_S8_subtilisin-rel"/>
</dbReference>
<dbReference type="InterPro" id="IPR000209">
    <property type="entry name" value="Peptidase_S8/S53_dom"/>
</dbReference>
<dbReference type="GO" id="GO:0006508">
    <property type="term" value="P:proteolysis"/>
    <property type="evidence" value="ECO:0007669"/>
    <property type="project" value="UniProtKB-KW"/>
</dbReference>
<feature type="domain" description="Inhibitor I9" evidence="10">
    <location>
        <begin position="36"/>
        <end position="114"/>
    </location>
</feature>
<dbReference type="InterPro" id="IPR036852">
    <property type="entry name" value="Peptidase_S8/S53_dom_sf"/>
</dbReference>
<dbReference type="SUPFAM" id="SSF54897">
    <property type="entry name" value="Protease propeptides/inhibitors"/>
    <property type="match status" value="1"/>
</dbReference>
<evidence type="ECO:0000256" key="1">
    <source>
        <dbReference type="ARBA" id="ARBA00011073"/>
    </source>
</evidence>
<feature type="active site" description="Charge relay system" evidence="6">
    <location>
        <position position="189"/>
    </location>
</feature>
<dbReference type="PANTHER" id="PTHR43806">
    <property type="entry name" value="PEPTIDASE S8"/>
    <property type="match status" value="1"/>
</dbReference>
<dbReference type="InterPro" id="IPR010259">
    <property type="entry name" value="S8pro/Inhibitor_I9"/>
</dbReference>
<dbReference type="InterPro" id="IPR022398">
    <property type="entry name" value="Peptidase_S8_His-AS"/>
</dbReference>
<keyword evidence="4 6" id="KW-0378">Hydrolase</keyword>
<proteinExistence type="inferred from homology"/>
<dbReference type="PROSITE" id="PS00137">
    <property type="entry name" value="SUBTILASE_HIS"/>
    <property type="match status" value="1"/>
</dbReference>
<feature type="active site" description="Charge relay system" evidence="6">
    <location>
        <position position="345"/>
    </location>
</feature>
<dbReference type="OrthoDB" id="206201at2759"/>
<reference evidence="11" key="1">
    <citation type="submission" date="2022-10" db="EMBL/GenBank/DDBJ databases">
        <title>Tapping the CABI collections for fungal endophytes: first genome assemblies for Collariella, Neodidymelliopsis, Ascochyta clinopodiicola, Didymella pomorum, Didymosphaeria variabile, Neocosmospora piperis and Neocucurbitaria cava.</title>
        <authorList>
            <person name="Hill R."/>
        </authorList>
    </citation>
    <scope>NUCLEOTIDE SEQUENCE</scope>
    <source>
        <strain evidence="11">IMI 355082</strain>
    </source>
</reference>
<dbReference type="InterPro" id="IPR023827">
    <property type="entry name" value="Peptidase_S8_Asp-AS"/>
</dbReference>
<keyword evidence="5 6" id="KW-0720">Serine protease</keyword>
<dbReference type="PANTHER" id="PTHR43806:SF58">
    <property type="entry name" value="ALKALINE PROTEASE 1-RELATED"/>
    <property type="match status" value="1"/>
</dbReference>
<dbReference type="Gene3D" id="3.30.70.80">
    <property type="entry name" value="Peptidase S8 propeptide/proteinase inhibitor I9"/>
    <property type="match status" value="1"/>
</dbReference>
<dbReference type="InterPro" id="IPR037045">
    <property type="entry name" value="S8pro/Inhibitor_I9_sf"/>
</dbReference>
<organism evidence="11 12">
    <name type="scientific">Gnomoniopsis smithogilvyi</name>
    <dbReference type="NCBI Taxonomy" id="1191159"/>
    <lineage>
        <taxon>Eukaryota</taxon>
        <taxon>Fungi</taxon>
        <taxon>Dikarya</taxon>
        <taxon>Ascomycota</taxon>
        <taxon>Pezizomycotina</taxon>
        <taxon>Sordariomycetes</taxon>
        <taxon>Sordariomycetidae</taxon>
        <taxon>Diaporthales</taxon>
        <taxon>Gnomoniaceae</taxon>
        <taxon>Gnomoniopsis</taxon>
    </lineage>
</organism>
<evidence type="ECO:0000256" key="8">
    <source>
        <dbReference type="SAM" id="SignalP"/>
    </source>
</evidence>
<dbReference type="EMBL" id="JAPEVB010000003">
    <property type="protein sequence ID" value="KAJ4391796.1"/>
    <property type="molecule type" value="Genomic_DNA"/>
</dbReference>